<dbReference type="SUPFAM" id="SSF50729">
    <property type="entry name" value="PH domain-like"/>
    <property type="match status" value="1"/>
</dbReference>
<dbReference type="InterPro" id="IPR011993">
    <property type="entry name" value="PH-like_dom_sf"/>
</dbReference>
<feature type="region of interest" description="Disordered" evidence="11">
    <location>
        <begin position="364"/>
        <end position="397"/>
    </location>
</feature>
<name>A0A6P7K864_9TELE</name>
<evidence type="ECO:0000256" key="2">
    <source>
        <dbReference type="ARBA" id="ARBA00004496"/>
    </source>
</evidence>
<dbReference type="PANTHER" id="PTHR16290">
    <property type="entry name" value="TRANSCRIPTION FACTOR SMIF DECAPPING ENZYME DCP1"/>
    <property type="match status" value="1"/>
</dbReference>
<proteinExistence type="inferred from homology"/>
<dbReference type="SMR" id="A0A6P7K864"/>
<dbReference type="GeneID" id="114451228"/>
<evidence type="ECO:0000259" key="12">
    <source>
        <dbReference type="Pfam" id="PF16741"/>
    </source>
</evidence>
<keyword evidence="7" id="KW-0866">Nonsense-mediated mRNA decay</keyword>
<evidence type="ECO:0000256" key="3">
    <source>
        <dbReference type="ARBA" id="ARBA00008778"/>
    </source>
</evidence>
<dbReference type="EC" id="3.6.1.62" evidence="9"/>
<dbReference type="CTD" id="196513"/>
<dbReference type="PANTHER" id="PTHR16290:SF5">
    <property type="entry name" value="MRNA-DECAPPING ENZYME 1B"/>
    <property type="match status" value="1"/>
</dbReference>
<reference evidence="14" key="1">
    <citation type="submission" date="2025-08" db="UniProtKB">
        <authorList>
            <consortium name="RefSeq"/>
        </authorList>
    </citation>
    <scope>IDENTIFICATION</scope>
</reference>
<dbReference type="OrthoDB" id="440673at2759"/>
<dbReference type="InterPro" id="IPR010334">
    <property type="entry name" value="Dcp1"/>
</dbReference>
<dbReference type="InterPro" id="IPR031953">
    <property type="entry name" value="mRNA_decap_C"/>
</dbReference>
<dbReference type="GO" id="GO:0031087">
    <property type="term" value="P:deadenylation-independent decapping of nuclear-transcribed mRNA"/>
    <property type="evidence" value="ECO:0007669"/>
    <property type="project" value="TreeGrafter"/>
</dbReference>
<comment type="catalytic activity">
    <reaction evidence="10">
        <text>a 5'-end (N(7)-methyl 5'-triphosphoguanosine)-ribonucleoside in mRNA + H2O = N(7)-methyl-GDP + a 5'-end phospho-ribonucleoside in mRNA + 2 H(+)</text>
        <dbReference type="Rhea" id="RHEA:67484"/>
        <dbReference type="Rhea" id="RHEA-COMP:15692"/>
        <dbReference type="Rhea" id="RHEA-COMP:17167"/>
        <dbReference type="ChEBI" id="CHEBI:15377"/>
        <dbReference type="ChEBI" id="CHEBI:15378"/>
        <dbReference type="ChEBI" id="CHEBI:63714"/>
        <dbReference type="ChEBI" id="CHEBI:138282"/>
        <dbReference type="ChEBI" id="CHEBI:156461"/>
        <dbReference type="EC" id="3.6.1.62"/>
    </reaction>
    <physiologicalReaction direction="left-to-right" evidence="10">
        <dbReference type="Rhea" id="RHEA:67485"/>
    </physiologicalReaction>
</comment>
<protein>
    <recommendedName>
        <fullName evidence="9">5'-(N(7)-methylguanosine 5'-triphospho)-[mRNA] hydrolase</fullName>
        <ecNumber evidence="9">3.6.1.62</ecNumber>
    </recommendedName>
</protein>
<gene>
    <name evidence="14" type="primary">dcp1b</name>
</gene>
<comment type="subcellular location">
    <subcellularLocation>
        <location evidence="2">Cytoplasm</location>
    </subcellularLocation>
    <subcellularLocation>
        <location evidence="1">Nucleus</location>
    </subcellularLocation>
</comment>
<dbReference type="GO" id="GO:0000932">
    <property type="term" value="C:P-body"/>
    <property type="evidence" value="ECO:0007669"/>
    <property type="project" value="TreeGrafter"/>
</dbReference>
<dbReference type="Gene3D" id="2.30.29.30">
    <property type="entry name" value="Pleckstrin-homology domain (PH domain)/Phosphotyrosine-binding domain (PTB)"/>
    <property type="match status" value="1"/>
</dbReference>
<evidence type="ECO:0000256" key="1">
    <source>
        <dbReference type="ARBA" id="ARBA00004123"/>
    </source>
</evidence>
<keyword evidence="13" id="KW-1185">Reference proteome</keyword>
<dbReference type="AlphaFoldDB" id="A0A6P7K864"/>
<keyword evidence="5" id="KW-0597">Phosphoprotein</keyword>
<dbReference type="GO" id="GO:0008047">
    <property type="term" value="F:enzyme activator activity"/>
    <property type="evidence" value="ECO:0007669"/>
    <property type="project" value="InterPro"/>
</dbReference>
<feature type="domain" description="mRNA-decapping enzyme C-terminal" evidence="12">
    <location>
        <begin position="591"/>
        <end position="631"/>
    </location>
</feature>
<dbReference type="Gene3D" id="6.10.140.2030">
    <property type="match status" value="1"/>
</dbReference>
<dbReference type="GO" id="GO:0140933">
    <property type="term" value="F:5'-(N(7)-methylguanosine 5'-triphospho)-[mRNA] hydrolase activity"/>
    <property type="evidence" value="ECO:0007669"/>
    <property type="project" value="UniProtKB-EC"/>
</dbReference>
<dbReference type="InParanoid" id="A0A6P7K864"/>
<accession>A0A6P7K864</accession>
<dbReference type="GO" id="GO:0003729">
    <property type="term" value="F:mRNA binding"/>
    <property type="evidence" value="ECO:0007669"/>
    <property type="project" value="TreeGrafter"/>
</dbReference>
<evidence type="ECO:0000313" key="14">
    <source>
        <dbReference type="RefSeq" id="XP_028285610.1"/>
    </source>
</evidence>
<evidence type="ECO:0000256" key="8">
    <source>
        <dbReference type="ARBA" id="ARBA00023242"/>
    </source>
</evidence>
<keyword evidence="4" id="KW-0963">Cytoplasm</keyword>
<comment type="similarity">
    <text evidence="3">Belongs to the DCP1 family.</text>
</comment>
<dbReference type="GO" id="GO:0000290">
    <property type="term" value="P:deadenylation-dependent decapping of nuclear-transcribed mRNA"/>
    <property type="evidence" value="ECO:0007669"/>
    <property type="project" value="InterPro"/>
</dbReference>
<evidence type="ECO:0000256" key="4">
    <source>
        <dbReference type="ARBA" id="ARBA00022490"/>
    </source>
</evidence>
<evidence type="ECO:0000256" key="7">
    <source>
        <dbReference type="ARBA" id="ARBA00023161"/>
    </source>
</evidence>
<keyword evidence="6" id="KW-0378">Hydrolase</keyword>
<feature type="region of interest" description="Disordered" evidence="11">
    <location>
        <begin position="444"/>
        <end position="468"/>
    </location>
</feature>
<evidence type="ECO:0000313" key="13">
    <source>
        <dbReference type="Proteomes" id="UP000515145"/>
    </source>
</evidence>
<sequence>MTATSAGSSSCLIAKGLDISLAALKRQDPYINNIVDVASQVALYTYNNRANEWEKTEVEGTLFVYTRLASPRHGFTIMNRLSMENLTEPITKDLDFQLQDPFLLYRNARLVIHGIWFYDKEDCQRIAQRMKILTQQEQVLAQSQGGWLSPGEAVVSMFGSGGDEVGNDSKTVDIIQMLSKARTEYDKEKCTSEPKEIGGSSVLCGNPNLIKPIPVKPSTQDSEAAEPKSLSLATLFGSQNHHHLSPKSDPSVSGKMARPPVARTLTYDNAVNSGRSVAANGESAPITGISDGAIRAIIGENHAKAVAGLLPSPTTAHQQQQHQPNQPQHCPAIAKLMQGQRGVAGVGGVLQTLSESPENRLCDNGVPLEHHQHHHHHHLYHQQQQLHRHHHHQQQPDPIQRLFQTQPTCCPQPPLPMQQNPHPSSQPVLADAVLCSHAQAQQSQQLSSQVTSDQVIRPSQGLSSQMPGVVSPHELLQKLQLVQQEQNQASSHNAARLCPSLAPRFLGPTQNQGVALGVVPNPTPPTAGQKAALQLQVISPQRIPATVAPTLLLSPSMFSQTKSSTMLPVVAQESCPSLSTLPRPVLQEEIRVLSKSQLQATLLHLIQTDGSFLDSIYEAYISRFTHSASSKY</sequence>
<dbReference type="GO" id="GO:0000184">
    <property type="term" value="P:nuclear-transcribed mRNA catabolic process, nonsense-mediated decay"/>
    <property type="evidence" value="ECO:0007669"/>
    <property type="project" value="UniProtKB-KW"/>
</dbReference>
<dbReference type="Proteomes" id="UP000515145">
    <property type="component" value="Chromosome 2"/>
</dbReference>
<dbReference type="Pfam" id="PF06058">
    <property type="entry name" value="DCP1"/>
    <property type="match status" value="1"/>
</dbReference>
<evidence type="ECO:0000256" key="9">
    <source>
        <dbReference type="ARBA" id="ARBA00026102"/>
    </source>
</evidence>
<dbReference type="GO" id="GO:0005634">
    <property type="term" value="C:nucleus"/>
    <property type="evidence" value="ECO:0007669"/>
    <property type="project" value="UniProtKB-SubCell"/>
</dbReference>
<keyword evidence="8" id="KW-0539">Nucleus</keyword>
<evidence type="ECO:0000256" key="11">
    <source>
        <dbReference type="SAM" id="MobiDB-lite"/>
    </source>
</evidence>
<dbReference type="RefSeq" id="XP_028285610.1">
    <property type="nucleotide sequence ID" value="XM_028429809.1"/>
</dbReference>
<evidence type="ECO:0000256" key="10">
    <source>
        <dbReference type="ARBA" id="ARBA00047661"/>
    </source>
</evidence>
<evidence type="ECO:0000256" key="5">
    <source>
        <dbReference type="ARBA" id="ARBA00022553"/>
    </source>
</evidence>
<evidence type="ECO:0000256" key="6">
    <source>
        <dbReference type="ARBA" id="ARBA00022801"/>
    </source>
</evidence>
<dbReference type="CDD" id="cd09804">
    <property type="entry name" value="Dcp1"/>
    <property type="match status" value="1"/>
</dbReference>
<feature type="compositionally biased region" description="Low complexity" evidence="11">
    <location>
        <begin position="444"/>
        <end position="454"/>
    </location>
</feature>
<dbReference type="Pfam" id="PF16741">
    <property type="entry name" value="mRNA_decap_C"/>
    <property type="match status" value="1"/>
</dbReference>
<organism evidence="13 14">
    <name type="scientific">Parambassis ranga</name>
    <name type="common">Indian glassy fish</name>
    <dbReference type="NCBI Taxonomy" id="210632"/>
    <lineage>
        <taxon>Eukaryota</taxon>
        <taxon>Metazoa</taxon>
        <taxon>Chordata</taxon>
        <taxon>Craniata</taxon>
        <taxon>Vertebrata</taxon>
        <taxon>Euteleostomi</taxon>
        <taxon>Actinopterygii</taxon>
        <taxon>Neopterygii</taxon>
        <taxon>Teleostei</taxon>
        <taxon>Neoteleostei</taxon>
        <taxon>Acanthomorphata</taxon>
        <taxon>Ovalentaria</taxon>
        <taxon>Ambassidae</taxon>
        <taxon>Parambassis</taxon>
    </lineage>
</organism>
<feature type="compositionally biased region" description="Basic residues" evidence="11">
    <location>
        <begin position="371"/>
        <end position="393"/>
    </location>
</feature>
<dbReference type="FunFam" id="2.30.29.30:FF:000097">
    <property type="entry name" value="Putative mRNA-decapping enzyme 1A"/>
    <property type="match status" value="1"/>
</dbReference>